<evidence type="ECO:0000313" key="2">
    <source>
        <dbReference type="Proteomes" id="UP000094342"/>
    </source>
</evidence>
<dbReference type="EMBL" id="LYBW01000062">
    <property type="protein sequence ID" value="ODR89345.1"/>
    <property type="molecule type" value="Genomic_DNA"/>
</dbReference>
<gene>
    <name evidence="1" type="ORF">A8M32_23205</name>
</gene>
<keyword evidence="2" id="KW-1185">Reference proteome</keyword>
<dbReference type="Proteomes" id="UP000094342">
    <property type="component" value="Unassembled WGS sequence"/>
</dbReference>
<proteinExistence type="predicted"/>
<protein>
    <submittedName>
        <fullName evidence="1">Uncharacterized protein</fullName>
    </submittedName>
</protein>
<sequence length="96" mass="10244">MTTLGHNPQYQQPPYLAGKSGEQSIIIEAIDPRIASKLRLPDNAPSANQNGKSAPENIAAPGFVSKASSLMAELLGGRIPREGRLSKKQDARYNGS</sequence>
<comment type="caution">
    <text evidence="1">The sequence shown here is derived from an EMBL/GenBank/DDBJ whole genome shotgun (WGS) entry which is preliminary data.</text>
</comment>
<reference evidence="2" key="1">
    <citation type="submission" date="2016-05" db="EMBL/GenBank/DDBJ databases">
        <authorList>
            <person name="Li Y."/>
        </authorList>
    </citation>
    <scope>NUCLEOTIDE SEQUENCE [LARGE SCALE GENOMIC DNA]</scope>
    <source>
        <strain evidence="2">YIC4027</strain>
    </source>
</reference>
<dbReference type="AlphaFoldDB" id="A0A1E3V7A0"/>
<organism evidence="1 2">
    <name type="scientific">Sinorhizobium alkalisoli</name>
    <dbReference type="NCBI Taxonomy" id="1752398"/>
    <lineage>
        <taxon>Bacteria</taxon>
        <taxon>Pseudomonadati</taxon>
        <taxon>Pseudomonadota</taxon>
        <taxon>Alphaproteobacteria</taxon>
        <taxon>Hyphomicrobiales</taxon>
        <taxon>Rhizobiaceae</taxon>
        <taxon>Sinorhizobium/Ensifer group</taxon>
        <taxon>Sinorhizobium</taxon>
    </lineage>
</organism>
<name>A0A1E3V7A0_9HYPH</name>
<evidence type="ECO:0000313" key="1">
    <source>
        <dbReference type="EMBL" id="ODR89345.1"/>
    </source>
</evidence>
<accession>A0A1E3V7A0</accession>